<evidence type="ECO:0000313" key="1">
    <source>
        <dbReference type="EMBL" id="KUK81492.1"/>
    </source>
</evidence>
<dbReference type="EMBL" id="LGGP01000053">
    <property type="protein sequence ID" value="KUK81492.1"/>
    <property type="molecule type" value="Genomic_DNA"/>
</dbReference>
<name>A0A117M2Z6_9BACT</name>
<comment type="caution">
    <text evidence="1">The sequence shown here is derived from an EMBL/GenBank/DDBJ whole genome shotgun (WGS) entry which is preliminary data.</text>
</comment>
<organism evidence="1 2">
    <name type="scientific">Mesotoga prima</name>
    <dbReference type="NCBI Taxonomy" id="1184387"/>
    <lineage>
        <taxon>Bacteria</taxon>
        <taxon>Thermotogati</taxon>
        <taxon>Thermotogota</taxon>
        <taxon>Thermotogae</taxon>
        <taxon>Kosmotogales</taxon>
        <taxon>Kosmotogaceae</taxon>
        <taxon>Mesotoga</taxon>
    </lineage>
</organism>
<gene>
    <name evidence="1" type="ORF">XD94_0445</name>
</gene>
<protein>
    <recommendedName>
        <fullName evidence="3">Lipoprotein</fullName>
    </recommendedName>
</protein>
<sequence>MRGKQSRFIVALLFLVILVSSCGSSRVDLVPGRFAGFTMSGYMDISTTTSVGGRLLGFTLNEDSLLLHKEFAKGTKELSIYIAKFETASGTTSLWYSLIREISNEFRALVSAIPWIYGEFSGKIDGGFVKTWFSGKWLYLFIGSSKEEVNSAVDAFKEFEKSLVRSVES</sequence>
<reference evidence="2" key="1">
    <citation type="journal article" date="2015" name="MBio">
        <title>Genome-Resolved Metagenomic Analysis Reveals Roles for Candidate Phyla and Other Microbial Community Members in Biogeochemical Transformations in Oil Reservoirs.</title>
        <authorList>
            <person name="Hu P."/>
            <person name="Tom L."/>
            <person name="Singh A."/>
            <person name="Thomas B.C."/>
            <person name="Baker B.J."/>
            <person name="Piceno Y.M."/>
            <person name="Andersen G.L."/>
            <person name="Banfield J.F."/>
        </authorList>
    </citation>
    <scope>NUCLEOTIDE SEQUENCE [LARGE SCALE GENOMIC DNA]</scope>
</reference>
<accession>A0A117M2Z6</accession>
<proteinExistence type="predicted"/>
<dbReference type="AlphaFoldDB" id="A0A117M2Z6"/>
<evidence type="ECO:0000313" key="2">
    <source>
        <dbReference type="Proteomes" id="UP000054092"/>
    </source>
</evidence>
<evidence type="ECO:0008006" key="3">
    <source>
        <dbReference type="Google" id="ProtNLM"/>
    </source>
</evidence>
<dbReference type="Proteomes" id="UP000054092">
    <property type="component" value="Unassembled WGS sequence"/>
</dbReference>
<dbReference type="PROSITE" id="PS51257">
    <property type="entry name" value="PROKAR_LIPOPROTEIN"/>
    <property type="match status" value="1"/>
</dbReference>
<dbReference type="PATRIC" id="fig|1184387.3.peg.776"/>